<keyword evidence="6" id="KW-0812">Transmembrane</keyword>
<evidence type="ECO:0000256" key="2">
    <source>
        <dbReference type="ARBA" id="ARBA00022729"/>
    </source>
</evidence>
<feature type="chain" id="PRO_5038759205" evidence="7">
    <location>
        <begin position="27"/>
        <end position="2922"/>
    </location>
</feature>
<evidence type="ECO:0000256" key="6">
    <source>
        <dbReference type="SAM" id="Phobius"/>
    </source>
</evidence>
<gene>
    <name evidence="8" type="ORF">DPMN_176583</name>
</gene>
<proteinExistence type="predicted"/>
<keyword evidence="2 7" id="KW-0732">Signal</keyword>
<accession>A0A9D4EA63</accession>
<keyword evidence="6" id="KW-0472">Membrane</keyword>
<keyword evidence="9" id="KW-1185">Reference proteome</keyword>
<feature type="transmembrane region" description="Helical" evidence="6">
    <location>
        <begin position="2808"/>
        <end position="2833"/>
    </location>
</feature>
<reference evidence="8" key="2">
    <citation type="submission" date="2020-11" db="EMBL/GenBank/DDBJ databases">
        <authorList>
            <person name="McCartney M.A."/>
            <person name="Auch B."/>
            <person name="Kono T."/>
            <person name="Mallez S."/>
            <person name="Becker A."/>
            <person name="Gohl D.M."/>
            <person name="Silverstein K.A.T."/>
            <person name="Koren S."/>
            <person name="Bechman K.B."/>
            <person name="Herman A."/>
            <person name="Abrahante J.E."/>
            <person name="Garbe J."/>
        </authorList>
    </citation>
    <scope>NUCLEOTIDE SEQUENCE</scope>
    <source>
        <strain evidence="8">Duluth1</strain>
        <tissue evidence="8">Whole animal</tissue>
    </source>
</reference>
<feature type="region of interest" description="Disordered" evidence="5">
    <location>
        <begin position="2397"/>
        <end position="2416"/>
    </location>
</feature>
<evidence type="ECO:0000256" key="4">
    <source>
        <dbReference type="ARBA" id="ARBA00023157"/>
    </source>
</evidence>
<keyword evidence="1" id="KW-0245">EGF-like domain</keyword>
<dbReference type="Proteomes" id="UP000828390">
    <property type="component" value="Unassembled WGS sequence"/>
</dbReference>
<name>A0A9D4EA63_DREPO</name>
<evidence type="ECO:0000313" key="8">
    <source>
        <dbReference type="EMBL" id="KAH3775184.1"/>
    </source>
</evidence>
<dbReference type="InterPro" id="IPR013783">
    <property type="entry name" value="Ig-like_fold"/>
</dbReference>
<comment type="caution">
    <text evidence="8">The sequence shown here is derived from an EMBL/GenBank/DDBJ whole genome shotgun (WGS) entry which is preliminary data.</text>
</comment>
<evidence type="ECO:0000313" key="9">
    <source>
        <dbReference type="Proteomes" id="UP000828390"/>
    </source>
</evidence>
<dbReference type="Gene3D" id="2.60.40.10">
    <property type="entry name" value="Immunoglobulins"/>
    <property type="match status" value="1"/>
</dbReference>
<reference evidence="8" key="1">
    <citation type="journal article" date="2019" name="bioRxiv">
        <title>The Genome of the Zebra Mussel, Dreissena polymorpha: A Resource for Invasive Species Research.</title>
        <authorList>
            <person name="McCartney M.A."/>
            <person name="Auch B."/>
            <person name="Kono T."/>
            <person name="Mallez S."/>
            <person name="Zhang Y."/>
            <person name="Obille A."/>
            <person name="Becker A."/>
            <person name="Abrahante J.E."/>
            <person name="Garbe J."/>
            <person name="Badalamenti J.P."/>
            <person name="Herman A."/>
            <person name="Mangelson H."/>
            <person name="Liachko I."/>
            <person name="Sullivan S."/>
            <person name="Sone E.D."/>
            <person name="Koren S."/>
            <person name="Silverstein K.A.T."/>
            <person name="Beckman K.B."/>
            <person name="Gohl D.M."/>
        </authorList>
    </citation>
    <scope>NUCLEOTIDE SEQUENCE</scope>
    <source>
        <strain evidence="8">Duluth1</strain>
        <tissue evidence="8">Whole animal</tissue>
    </source>
</reference>
<sequence>MDYNARVTRRMLAKLLGALLVSHVSGYAFMTTPEMVDCPDGQIYCLKRDRCVMLDGSCPDRLQCGQNEIVSRNEYGYEQCIPDVTVCGANEHQCIDGQTSDCSSDPACRNDYLGNTECSEGQIYCMASRQCVNEDGSCVATCQPYEHECYNGKTRYCSPDPECTNVDYGNMECPERQIYCLEQRMCVPMNGSCSGNSTSQCLLHEHTCYNSMGPYCSTRPCNESENFKCATGEIYCLKRDRCVMLDGSCPDRLQCGQNEIVSRNEYGYEQCIPDVTVCGANEHQCIDGQTSYCSSDPACRNDYLGNTECHEGQIYCMASRQCVNEDGSCVATCQPYEHECYNGKTRYCSPDPECTNVDYGNMECPEGQIYCLEQRMCVPVNGSCSGNSTSQCLLHEHTCYNSMGPYCSTRPCNESENFKCATGEFVCQGRNGTFCTDKPCENLNITGCAVGQFKCQARNGSVCSDKPCETLNTTGCIEGQYKCQDGNMTFCSDKPCEHINTTSCPKGLFICQGRNGTFCTDKPCENFNITGCTVGQFICQGRNGTFCTDKPCENFNITGCTVGQFKCQSRNGTVCSDKPCENLNTTGCIQGQFICQGKNGTFCTDKPCENFNITGCTVGQFICQGRNGTFCTDKPCENFSITGCTVGQYECSTADGIKVCSDAPCEGGNENCPEGQMLCGTEADSIPYCADKCVGMSVAGRIVIAFPLQGKSVTKEMFLSTNVSRIRDLESDIANHVAKQLSTANKLDFSPESVAIVPSNADGDIMIAFVEGRGLIDPESIEALRRFLTTPLTDTDGGTLEILGNVSVVVVPDNEQTAKVVELSDTVKSNTEYSFTLSEILPKDMVEAPENIVVDCSAVKQVQLKQGDGSFGPVLKGTLTSKITIKHAFKFTTLTRCLMSDPDSKTQDEGNIYKIGFIALGAALDSGAVVKLFKNTVVLQEDAPCTAFPDDLFSISYPFVDEVISAFVHWHKEQLQNNEELIGHTNIGHKAQTIIIGAMRSALESVRLRLVDVSITPESNLQSDKTLKAKLMSGNGITDVSLKGTSLLSKSDSVKICPASEFSGTFSLEISGSQKFYINVTVLQTNDKPVKQPQDLVNGVEPMSYPHTSMVANTSAPDVPIFSIQKIADVLFSDHDPGTKLGLAVFGYVSSNEIGGVWDFRRTSTSSWQTLQAVPISTTGAAEAKAVLLSGQDLLRFTPSEKSVAITWSARNAPKVVLAGWDMSDKDKVDNMDANHINITQCDRVGGSSMASFCTLPSESAYSKSIIVLPLTRRGCDGVLNSEKVMGVCGCGVHTGCEDCRGVPKGGHILDVCGQCIEKANALSKIDCSNSVCAKANSFCARVTALQNSLDSECGAGFKINSYFNPQSAKCSSKCIAVTNDPKVTQVDKCGVMCGDDNCLDCAGTPNGTKVTNACGECKEIGAAREGCESIGNIEPKVVFAKSRADITFDVSGLAADPAAVCRLTNKTPSQNAVPVVLKHDNVMQAGALTRFKLVINATGSVGEFAVECSTLTSADQDQYLTVYPHPQLTSISPAVQTITDVDEVTITGTGFVNTSGVVCLVPCSELNAGCKHYKSAEGTYVNKTTVTCPANYLVGENRMGMAYHISVMLENPDAYNMQSLTSSVAFTVRMPAPKVVNATLDKNGCYKTQVVFDEPISKANDTQCMNYFTAATISTHFMSVGKCLAIHRMLIIETNTNIAAGGVLVFKPNTITHEAERNTANVNYVTGQVTVVAHPDEVKPVVHISKRVPRVVGCTQINIGVTVEHVGCHKPAITWTITADSSTQEASASVATLTTQSKKDIFIVDGNMLLTNVVYNVTMKWGAGSHSGSDSIDIRRDTNLDAMLNIYGVPSSGTVDVNEKLGLKAEFKTCLTVVDIEYLWELSPIYNIPQARQTRSTYIPAGSLAYGTAYNLTCTVTYAGKEISATVRFTTEAEPIDPAFVISGTPLSLSLAEMRFTDDLKVACVNGKKPTDISGLLCTWTCENNVFSPTTFSPCFELVDDKVQPLKREGQSVVISGASRIDPQKWDLRERWTLTMRQLSSKEMTVTKEFLFKKVPLELKAPHLTTKINKLSVTRTDTSLDIKARCRQLTSYHWNPPSVNGDIGLPILNFTMVVRGDVKKEVEYTGDTFIPCGVEIDLTSTELVANTTYSLVIEVYNSRDDIRLSAREEFEIFVIPEPIAGSISLSYAGSKLTALTTPITIALVNWWDAVDDRGLECWYYFFEDGTSGDKVTNINTLSNPLTQGISNITLPEGKHKIGAKCCNRFGMCVKQVYDTALTVAPIDASGLLSAVQDVLEQVRKGGTDSILNTILGLLKATKEVGLTGEQAAETQTTIGDTSNMVIGDLLDSTDGDVESSLNVLESTSEIVKANPSGISEETKATIMSASTEVSKERIGIEDGNQQRRKRSTGCRTYSNPAGLQESEAITLLKAFDATINEVSITSIQASLYLETIENIMIGFCQAFSGSSAWVAPAEKVYVREHTMALGDKGGMQLPVSCDSCESVTHPTHPALVSYGAHLGAYFNDTWACTSDTTCDDVCVASAQLKVDTVTPTAATEVIAPPRRSDLVVLKMINPETYCEQAFPALTDPLKVELTLTGTIDTEKYYYQCLMWVNENWSGSKCTSSGVVLDQSSSRNTTTCSCTTLGIIGVFEVSKDATTTTVATTTVATTTAAPSKTLMANTDAVEYTFTLNVDYDTHVINVATFKTSMKTQIASKTGVPEACITNLELAKGSIIISFDLVVNAGSGTLGQLAYAVESVFTSGGSVIFKSPSGLTLTVESGSFKIVQKNMDTGSGQDNKKETSDKNNLPMIIGASLGGLAIVGVVVVLVVYIVKFKVTKRTHPITPVSAAKFPDEPPPAYGPTPPPPFMYEPPPHAHMTNKWVENELQQTHKANGRPVTPVTRAEVPLRRSDFFRNPGTPIG</sequence>
<keyword evidence="6" id="KW-1133">Transmembrane helix</keyword>
<evidence type="ECO:0000256" key="3">
    <source>
        <dbReference type="ARBA" id="ARBA00022737"/>
    </source>
</evidence>
<evidence type="ECO:0000256" key="1">
    <source>
        <dbReference type="ARBA" id="ARBA00022536"/>
    </source>
</evidence>
<dbReference type="PANTHER" id="PTHR24050">
    <property type="entry name" value="PA14 DOMAIN-CONTAINING PROTEIN"/>
    <property type="match status" value="1"/>
</dbReference>
<keyword evidence="3" id="KW-0677">Repeat</keyword>
<protein>
    <submittedName>
        <fullName evidence="8">Uncharacterized protein</fullName>
    </submittedName>
</protein>
<feature type="signal peptide" evidence="7">
    <location>
        <begin position="1"/>
        <end position="26"/>
    </location>
</feature>
<dbReference type="EMBL" id="JAIWYP010000009">
    <property type="protein sequence ID" value="KAH3775184.1"/>
    <property type="molecule type" value="Genomic_DNA"/>
</dbReference>
<evidence type="ECO:0000256" key="5">
    <source>
        <dbReference type="SAM" id="MobiDB-lite"/>
    </source>
</evidence>
<dbReference type="PANTHER" id="PTHR24050:SF28">
    <property type="entry name" value="UROMODULIN-LIKE"/>
    <property type="match status" value="1"/>
</dbReference>
<organism evidence="8 9">
    <name type="scientific">Dreissena polymorpha</name>
    <name type="common">Zebra mussel</name>
    <name type="synonym">Mytilus polymorpha</name>
    <dbReference type="NCBI Taxonomy" id="45954"/>
    <lineage>
        <taxon>Eukaryota</taxon>
        <taxon>Metazoa</taxon>
        <taxon>Spiralia</taxon>
        <taxon>Lophotrochozoa</taxon>
        <taxon>Mollusca</taxon>
        <taxon>Bivalvia</taxon>
        <taxon>Autobranchia</taxon>
        <taxon>Heteroconchia</taxon>
        <taxon>Euheterodonta</taxon>
        <taxon>Imparidentia</taxon>
        <taxon>Neoheterodontei</taxon>
        <taxon>Myida</taxon>
        <taxon>Dreissenoidea</taxon>
        <taxon>Dreissenidae</taxon>
        <taxon>Dreissena</taxon>
    </lineage>
</organism>
<keyword evidence="4" id="KW-1015">Disulfide bond</keyword>
<evidence type="ECO:0000256" key="7">
    <source>
        <dbReference type="SAM" id="SignalP"/>
    </source>
</evidence>
<dbReference type="InterPro" id="IPR052235">
    <property type="entry name" value="Nephronectin_domain"/>
</dbReference>